<dbReference type="GO" id="GO:0005615">
    <property type="term" value="C:extracellular space"/>
    <property type="evidence" value="ECO:0007669"/>
    <property type="project" value="TreeGrafter"/>
</dbReference>
<proteinExistence type="predicted"/>
<feature type="signal peptide" evidence="1">
    <location>
        <begin position="1"/>
        <end position="25"/>
    </location>
</feature>
<dbReference type="PROSITE" id="PS00282">
    <property type="entry name" value="KAZAL_1"/>
    <property type="match status" value="1"/>
</dbReference>
<dbReference type="SMART" id="SM00280">
    <property type="entry name" value="KAZAL"/>
    <property type="match status" value="1"/>
</dbReference>
<reference evidence="3" key="1">
    <citation type="submission" date="2018-01" db="EMBL/GenBank/DDBJ databases">
        <title>An insight into the sialome of Amazonian anophelines.</title>
        <authorList>
            <person name="Ribeiro J.M."/>
            <person name="Scarpassa V."/>
            <person name="Calvo E."/>
        </authorList>
    </citation>
    <scope>NUCLEOTIDE SEQUENCE</scope>
    <source>
        <tissue evidence="3">Salivary glands</tissue>
    </source>
</reference>
<feature type="domain" description="Kazal-like" evidence="2">
    <location>
        <begin position="36"/>
        <end position="89"/>
    </location>
</feature>
<dbReference type="PANTHER" id="PTHR21131">
    <property type="entry name" value="SERINE-TYPE ENDOPEPTIDASE INHIBITOR"/>
    <property type="match status" value="1"/>
</dbReference>
<name>A0A2M3YZA9_9DIPT</name>
<organism evidence="3">
    <name type="scientific">Anopheles braziliensis</name>
    <dbReference type="NCBI Taxonomy" id="58242"/>
    <lineage>
        <taxon>Eukaryota</taxon>
        <taxon>Metazoa</taxon>
        <taxon>Ecdysozoa</taxon>
        <taxon>Arthropoda</taxon>
        <taxon>Hexapoda</taxon>
        <taxon>Insecta</taxon>
        <taxon>Pterygota</taxon>
        <taxon>Neoptera</taxon>
        <taxon>Endopterygota</taxon>
        <taxon>Diptera</taxon>
        <taxon>Nematocera</taxon>
        <taxon>Culicoidea</taxon>
        <taxon>Culicidae</taxon>
        <taxon>Anophelinae</taxon>
        <taxon>Anopheles</taxon>
    </lineage>
</organism>
<accession>A0A2M3YZA9</accession>
<evidence type="ECO:0000259" key="2">
    <source>
        <dbReference type="PROSITE" id="PS51465"/>
    </source>
</evidence>
<evidence type="ECO:0000313" key="3">
    <source>
        <dbReference type="EMBL" id="MBW21595.1"/>
    </source>
</evidence>
<dbReference type="InterPro" id="IPR002350">
    <property type="entry name" value="Kazal_dom"/>
</dbReference>
<dbReference type="AlphaFoldDB" id="A0A2M3YZA9"/>
<dbReference type="Pfam" id="PF00050">
    <property type="entry name" value="Kazal_1"/>
    <property type="match status" value="1"/>
</dbReference>
<dbReference type="PANTHER" id="PTHR21131:SF0">
    <property type="entry name" value="GEO10195P1-RELATED"/>
    <property type="match status" value="1"/>
</dbReference>
<dbReference type="InterPro" id="IPR053265">
    <property type="entry name" value="Serpin"/>
</dbReference>
<dbReference type="Gene3D" id="3.30.60.30">
    <property type="match status" value="1"/>
</dbReference>
<dbReference type="SUPFAM" id="SSF100895">
    <property type="entry name" value="Kazal-type serine protease inhibitors"/>
    <property type="match status" value="1"/>
</dbReference>
<dbReference type="PROSITE" id="PS51465">
    <property type="entry name" value="KAZAL_2"/>
    <property type="match status" value="1"/>
</dbReference>
<sequence length="99" mass="10344">MRSISAVFLALVVVILALTVGSSHGHGPGSRGAGRASGNENCMCGRIYKPVCGSDLKTYANQCLLDCHAALPEGRQIGLKFLREGRCKNGDAKAKKGGK</sequence>
<feature type="chain" id="PRO_5014785590" evidence="1">
    <location>
        <begin position="26"/>
        <end position="99"/>
    </location>
</feature>
<dbReference type="EMBL" id="GGFM01000844">
    <property type="protein sequence ID" value="MBW21595.1"/>
    <property type="molecule type" value="Transcribed_RNA"/>
</dbReference>
<keyword evidence="1" id="KW-0732">Signal</keyword>
<dbReference type="InterPro" id="IPR036058">
    <property type="entry name" value="Kazal_dom_sf"/>
</dbReference>
<protein>
    <submittedName>
        <fullName evidence="3">Putative kazal domain-containing peptide</fullName>
    </submittedName>
</protein>
<evidence type="ECO:0000256" key="1">
    <source>
        <dbReference type="SAM" id="SignalP"/>
    </source>
</evidence>